<name>A0AAD9ULB0_RIDPI</name>
<evidence type="ECO:0000256" key="1">
    <source>
        <dbReference type="SAM" id="MobiDB-lite"/>
    </source>
</evidence>
<sequence>EENNSLREQLKRVTDREPALPAAREHALPGARAHAVPADREHSVPVDREHSVPADREHAEPASLQEWVKVEKMSSQTEVTEAAVQQATSCETAADHEAALYRQVQKLQTELGSVGTAAVTHVVASGGFSNKIQT</sequence>
<dbReference type="EMBL" id="JAODUO010000007">
    <property type="protein sequence ID" value="KAK2193719.1"/>
    <property type="molecule type" value="Genomic_DNA"/>
</dbReference>
<organism evidence="2 3">
    <name type="scientific">Ridgeia piscesae</name>
    <name type="common">Tubeworm</name>
    <dbReference type="NCBI Taxonomy" id="27915"/>
    <lineage>
        <taxon>Eukaryota</taxon>
        <taxon>Metazoa</taxon>
        <taxon>Spiralia</taxon>
        <taxon>Lophotrochozoa</taxon>
        <taxon>Annelida</taxon>
        <taxon>Polychaeta</taxon>
        <taxon>Sedentaria</taxon>
        <taxon>Canalipalpata</taxon>
        <taxon>Sabellida</taxon>
        <taxon>Siboglinidae</taxon>
        <taxon>Ridgeia</taxon>
    </lineage>
</organism>
<comment type="caution">
    <text evidence="2">The sequence shown here is derived from an EMBL/GenBank/DDBJ whole genome shotgun (WGS) entry which is preliminary data.</text>
</comment>
<evidence type="ECO:0000313" key="3">
    <source>
        <dbReference type="Proteomes" id="UP001209878"/>
    </source>
</evidence>
<evidence type="ECO:0000313" key="2">
    <source>
        <dbReference type="EMBL" id="KAK2193719.1"/>
    </source>
</evidence>
<dbReference type="Proteomes" id="UP001209878">
    <property type="component" value="Unassembled WGS sequence"/>
</dbReference>
<feature type="compositionally biased region" description="Basic and acidic residues" evidence="1">
    <location>
        <begin position="1"/>
        <end position="27"/>
    </location>
</feature>
<feature type="non-terminal residue" evidence="2">
    <location>
        <position position="1"/>
    </location>
</feature>
<dbReference type="AlphaFoldDB" id="A0AAD9ULB0"/>
<protein>
    <submittedName>
        <fullName evidence="2">Uncharacterized protein</fullName>
    </submittedName>
</protein>
<accession>A0AAD9ULB0</accession>
<proteinExistence type="predicted"/>
<keyword evidence="3" id="KW-1185">Reference proteome</keyword>
<feature type="region of interest" description="Disordered" evidence="1">
    <location>
        <begin position="1"/>
        <end position="62"/>
    </location>
</feature>
<gene>
    <name evidence="2" type="ORF">NP493_7g00025</name>
</gene>
<feature type="compositionally biased region" description="Basic and acidic residues" evidence="1">
    <location>
        <begin position="37"/>
        <end position="60"/>
    </location>
</feature>
<reference evidence="2" key="1">
    <citation type="journal article" date="2023" name="Mol. Biol. Evol.">
        <title>Third-Generation Sequencing Reveals the Adaptive Role of the Epigenome in Three Deep-Sea Polychaetes.</title>
        <authorList>
            <person name="Perez M."/>
            <person name="Aroh O."/>
            <person name="Sun Y."/>
            <person name="Lan Y."/>
            <person name="Juniper S.K."/>
            <person name="Young C.R."/>
            <person name="Angers B."/>
            <person name="Qian P.Y."/>
        </authorList>
    </citation>
    <scope>NUCLEOTIDE SEQUENCE</scope>
    <source>
        <strain evidence="2">R07B-5</strain>
    </source>
</reference>